<accession>A0ABR6LMM0</accession>
<feature type="region of interest" description="Disordered" evidence="1">
    <location>
        <begin position="11"/>
        <end position="35"/>
    </location>
</feature>
<proteinExistence type="predicted"/>
<protein>
    <recommendedName>
        <fullName evidence="4">Lipoprotein</fullName>
    </recommendedName>
</protein>
<gene>
    <name evidence="2" type="ORF">BJY27_004552</name>
</gene>
<evidence type="ECO:0000313" key="2">
    <source>
        <dbReference type="EMBL" id="MBB4783591.1"/>
    </source>
</evidence>
<reference evidence="2 3" key="1">
    <citation type="submission" date="2020-08" db="EMBL/GenBank/DDBJ databases">
        <title>Sequencing the genomes of 1000 actinobacteria strains.</title>
        <authorList>
            <person name="Klenk H.-P."/>
        </authorList>
    </citation>
    <scope>NUCLEOTIDE SEQUENCE [LARGE SCALE GENOMIC DNA]</scope>
    <source>
        <strain evidence="2 3">DSM 41530</strain>
    </source>
</reference>
<sequence>MTALLVASAAGCSGGDKQPAANASSAADSRATSTTQAAQPRKYVAVAVDGSKYVKLKHAMLAFQVHPEGGQVIGKYTLVRFGDDGHEYRRETDFNGRGSASTFEFDGLSEYGVVTGTLSKDRTRLTLDHDLGVKTEWTIVSSTDVFESAVKEYAKRFESCSKKKDYDPCVDVT</sequence>
<name>A0ABR6LMM0_9ACTN</name>
<evidence type="ECO:0008006" key="4">
    <source>
        <dbReference type="Google" id="ProtNLM"/>
    </source>
</evidence>
<keyword evidence="3" id="KW-1185">Reference proteome</keyword>
<dbReference type="Proteomes" id="UP000530530">
    <property type="component" value="Unassembled WGS sequence"/>
</dbReference>
<dbReference type="RefSeq" id="WP_148717811.1">
    <property type="nucleotide sequence ID" value="NZ_CP157809.1"/>
</dbReference>
<evidence type="ECO:0000313" key="3">
    <source>
        <dbReference type="Proteomes" id="UP000530530"/>
    </source>
</evidence>
<feature type="compositionally biased region" description="Low complexity" evidence="1">
    <location>
        <begin position="20"/>
        <end position="35"/>
    </location>
</feature>
<evidence type="ECO:0000256" key="1">
    <source>
        <dbReference type="SAM" id="MobiDB-lite"/>
    </source>
</evidence>
<organism evidence="2 3">
    <name type="scientific">Streptomyces rapamycinicus</name>
    <dbReference type="NCBI Taxonomy" id="1226757"/>
    <lineage>
        <taxon>Bacteria</taxon>
        <taxon>Bacillati</taxon>
        <taxon>Actinomycetota</taxon>
        <taxon>Actinomycetes</taxon>
        <taxon>Kitasatosporales</taxon>
        <taxon>Streptomycetaceae</taxon>
        <taxon>Streptomyces</taxon>
        <taxon>Streptomyces violaceusniger group</taxon>
    </lineage>
</organism>
<dbReference type="EMBL" id="JACHNG010000001">
    <property type="protein sequence ID" value="MBB4783591.1"/>
    <property type="molecule type" value="Genomic_DNA"/>
</dbReference>
<comment type="caution">
    <text evidence="2">The sequence shown here is derived from an EMBL/GenBank/DDBJ whole genome shotgun (WGS) entry which is preliminary data.</text>
</comment>